<sequence>MIEVKQGPYVGDNDKVRFSGIDGSQADIK</sequence>
<comment type="caution">
    <text evidence="2">The sequence shown here is derived from an EMBL/GenBank/DDBJ whole genome shotgun (WGS) entry which is preliminary data.</text>
</comment>
<evidence type="ECO:0000256" key="1">
    <source>
        <dbReference type="SAM" id="MobiDB-lite"/>
    </source>
</evidence>
<evidence type="ECO:0000313" key="3">
    <source>
        <dbReference type="Proteomes" id="UP000018198"/>
    </source>
</evidence>
<proteinExistence type="predicted"/>
<reference evidence="2 3" key="2">
    <citation type="submission" date="2013-09" db="EMBL/GenBank/DDBJ databases">
        <title>Whole genome comparison of six Crocosphaera watsonii strains with differing phenotypes.</title>
        <authorList>
            <person name="Bench S.R."/>
            <person name="Heller P."/>
            <person name="Frank I."/>
            <person name="Arciniega M."/>
            <person name="Shilova I.N."/>
            <person name="Zehr J.P."/>
        </authorList>
    </citation>
    <scope>NUCLEOTIDE SEQUENCE [LARGE SCALE GENOMIC DNA]</scope>
    <source>
        <strain evidence="2 3">WH 0401</strain>
    </source>
</reference>
<dbReference type="Proteomes" id="UP000018198">
    <property type="component" value="Unassembled WGS sequence"/>
</dbReference>
<gene>
    <name evidence="2" type="ORF">CWATWH0401_603</name>
</gene>
<dbReference type="AlphaFoldDB" id="T2J7M0"/>
<accession>T2J7M0</accession>
<name>T2J7M0_CROWT</name>
<reference evidence="2 3" key="1">
    <citation type="submission" date="2013-01" db="EMBL/GenBank/DDBJ databases">
        <authorList>
            <person name="Bench S."/>
        </authorList>
    </citation>
    <scope>NUCLEOTIDE SEQUENCE [LARGE SCALE GENOMIC DNA]</scope>
    <source>
        <strain evidence="2 3">WH 0401</strain>
    </source>
</reference>
<dbReference type="EMBL" id="CAQM01000259">
    <property type="protein sequence ID" value="CCQ61049.1"/>
    <property type="molecule type" value="Genomic_DNA"/>
</dbReference>
<feature type="region of interest" description="Disordered" evidence="1">
    <location>
        <begin position="1"/>
        <end position="29"/>
    </location>
</feature>
<protein>
    <submittedName>
        <fullName evidence="2">Uncharacterized protein</fullName>
    </submittedName>
</protein>
<evidence type="ECO:0000313" key="2">
    <source>
        <dbReference type="EMBL" id="CCQ61049.1"/>
    </source>
</evidence>
<organism evidence="2 3">
    <name type="scientific">Crocosphaera watsonii WH 0401</name>
    <dbReference type="NCBI Taxonomy" id="555881"/>
    <lineage>
        <taxon>Bacteria</taxon>
        <taxon>Bacillati</taxon>
        <taxon>Cyanobacteriota</taxon>
        <taxon>Cyanophyceae</taxon>
        <taxon>Oscillatoriophycideae</taxon>
        <taxon>Chroococcales</taxon>
        <taxon>Aphanothecaceae</taxon>
        <taxon>Crocosphaera</taxon>
    </lineage>
</organism>